<dbReference type="Proteomes" id="UP000217065">
    <property type="component" value="Unassembled WGS sequence"/>
</dbReference>
<evidence type="ECO:0008006" key="4">
    <source>
        <dbReference type="Google" id="ProtNLM"/>
    </source>
</evidence>
<protein>
    <recommendedName>
        <fullName evidence="4">Amidase</fullName>
    </recommendedName>
</protein>
<keyword evidence="3" id="KW-1185">Reference proteome</keyword>
<evidence type="ECO:0000313" key="3">
    <source>
        <dbReference type="Proteomes" id="UP000217065"/>
    </source>
</evidence>
<accession>A0A264W1Y3</accession>
<evidence type="ECO:0000313" key="2">
    <source>
        <dbReference type="EMBL" id="OZS77592.1"/>
    </source>
</evidence>
<feature type="signal peptide" evidence="1">
    <location>
        <begin position="1"/>
        <end position="24"/>
    </location>
</feature>
<reference evidence="2 3" key="1">
    <citation type="submission" date="2017-07" db="EMBL/GenBank/DDBJ databases">
        <title>Tetzosporium hominis gen.nov. sp.nov.</title>
        <authorList>
            <person name="Tetz G."/>
            <person name="Tetz V."/>
        </authorList>
    </citation>
    <scope>NUCLEOTIDE SEQUENCE [LARGE SCALE GENOMIC DNA]</scope>
    <source>
        <strain evidence="2 3">VT-49</strain>
    </source>
</reference>
<name>A0A264W1Y3_9BACL</name>
<feature type="chain" id="PRO_5012244153" description="Amidase" evidence="1">
    <location>
        <begin position="25"/>
        <end position="289"/>
    </location>
</feature>
<organism evidence="2 3">
    <name type="scientific">Tetzosporium hominis</name>
    <dbReference type="NCBI Taxonomy" id="2020506"/>
    <lineage>
        <taxon>Bacteria</taxon>
        <taxon>Bacillati</taxon>
        <taxon>Bacillota</taxon>
        <taxon>Bacilli</taxon>
        <taxon>Bacillales</taxon>
        <taxon>Caryophanaceae</taxon>
        <taxon>Tetzosporium</taxon>
    </lineage>
</organism>
<evidence type="ECO:0000256" key="1">
    <source>
        <dbReference type="SAM" id="SignalP"/>
    </source>
</evidence>
<comment type="caution">
    <text evidence="2">The sequence shown here is derived from an EMBL/GenBank/DDBJ whole genome shotgun (WGS) entry which is preliminary data.</text>
</comment>
<gene>
    <name evidence="2" type="ORF">CF394_10300</name>
</gene>
<proteinExistence type="predicted"/>
<sequence>MKKFTTLFFLFIFLLGGTPTMAQAQTPDRATWLWNPWMFYEQPQTTLDFLAAKDINTVFVQIDRDIPKAKYHAFIQGAHKLNMKVLALDGAPNWINKTGAKAKNNFKNWLSNYQTYAPATAKFDGIHVDIEPYALAEWETKRGATVRSFQDVIVELANFSKSKNLRFEADIPFWFDEILYNNAAYGKGNLAEWSIKSTDGVALMSYRDTAQAIIEISTKEMAWGQQYGKKVRVGVETMQSVDYPFISFHEEGEAAMERALVDVQTAFWGYSSFAGISVHHVGSWMTLQP</sequence>
<keyword evidence="1" id="KW-0732">Signal</keyword>
<dbReference type="EMBL" id="NOKQ01000220">
    <property type="protein sequence ID" value="OZS77592.1"/>
    <property type="molecule type" value="Genomic_DNA"/>
</dbReference>
<dbReference type="AlphaFoldDB" id="A0A264W1Y3"/>